<dbReference type="PANTHER" id="PTHR10622:SF10">
    <property type="entry name" value="HET DOMAIN-CONTAINING PROTEIN"/>
    <property type="match status" value="1"/>
</dbReference>
<evidence type="ECO:0000313" key="3">
    <source>
        <dbReference type="Proteomes" id="UP000092154"/>
    </source>
</evidence>
<dbReference type="Proteomes" id="UP000092154">
    <property type="component" value="Unassembled WGS sequence"/>
</dbReference>
<keyword evidence="3" id="KW-1185">Reference proteome</keyword>
<dbReference type="Pfam" id="PF06985">
    <property type="entry name" value="HET"/>
    <property type="match status" value="1"/>
</dbReference>
<evidence type="ECO:0000259" key="1">
    <source>
        <dbReference type="Pfam" id="PF06985"/>
    </source>
</evidence>
<gene>
    <name evidence="2" type="ORF">K503DRAFT_144538</name>
</gene>
<dbReference type="AlphaFoldDB" id="A0A1B7MEB8"/>
<dbReference type="InterPro" id="IPR010730">
    <property type="entry name" value="HET"/>
</dbReference>
<dbReference type="STRING" id="1314800.A0A1B7MEB8"/>
<dbReference type="EMBL" id="KV449737">
    <property type="protein sequence ID" value="OAX30949.1"/>
    <property type="molecule type" value="Genomic_DNA"/>
</dbReference>
<feature type="domain" description="Heterokaryon incompatibility" evidence="1">
    <location>
        <begin position="38"/>
        <end position="98"/>
    </location>
</feature>
<protein>
    <submittedName>
        <fullName evidence="2">HET-domain-containing protein</fullName>
    </submittedName>
</protein>
<accession>A0A1B7MEB8</accession>
<sequence>MNAFRTSTEYNELLSLTPLLYEIQDRSVYELDPADDSAKLQSFCEVVRDAGYRWAWSDTYCIDQNNNIDIQQSVKSMFVWYRHSALTIIYLWDVSSSSKSGAMTKSAWNSRGWTIQESPPPKFVLFYQAVMAGCNRYQ</sequence>
<organism evidence="2 3">
    <name type="scientific">Rhizopogon vinicolor AM-OR11-026</name>
    <dbReference type="NCBI Taxonomy" id="1314800"/>
    <lineage>
        <taxon>Eukaryota</taxon>
        <taxon>Fungi</taxon>
        <taxon>Dikarya</taxon>
        <taxon>Basidiomycota</taxon>
        <taxon>Agaricomycotina</taxon>
        <taxon>Agaricomycetes</taxon>
        <taxon>Agaricomycetidae</taxon>
        <taxon>Boletales</taxon>
        <taxon>Suillineae</taxon>
        <taxon>Rhizopogonaceae</taxon>
        <taxon>Rhizopogon</taxon>
    </lineage>
</organism>
<proteinExistence type="predicted"/>
<dbReference type="OrthoDB" id="2681076at2759"/>
<dbReference type="InParanoid" id="A0A1B7MEB8"/>
<name>A0A1B7MEB8_9AGAM</name>
<evidence type="ECO:0000313" key="2">
    <source>
        <dbReference type="EMBL" id="OAX30949.1"/>
    </source>
</evidence>
<reference evidence="2 3" key="1">
    <citation type="submission" date="2016-06" db="EMBL/GenBank/DDBJ databases">
        <title>Comparative genomics of the ectomycorrhizal sister species Rhizopogon vinicolor and Rhizopogon vesiculosus (Basidiomycota: Boletales) reveals a divergence of the mating type B locus.</title>
        <authorList>
            <consortium name="DOE Joint Genome Institute"/>
            <person name="Mujic A.B."/>
            <person name="Kuo A."/>
            <person name="Tritt A."/>
            <person name="Lipzen A."/>
            <person name="Chen C."/>
            <person name="Johnson J."/>
            <person name="Sharma A."/>
            <person name="Barry K."/>
            <person name="Grigoriev I.V."/>
            <person name="Spatafora J.W."/>
        </authorList>
    </citation>
    <scope>NUCLEOTIDE SEQUENCE [LARGE SCALE GENOMIC DNA]</scope>
    <source>
        <strain evidence="2 3">AM-OR11-026</strain>
    </source>
</reference>
<dbReference type="PANTHER" id="PTHR10622">
    <property type="entry name" value="HET DOMAIN-CONTAINING PROTEIN"/>
    <property type="match status" value="1"/>
</dbReference>